<name>A0AA96JW55_9BACT</name>
<organism evidence="1 2">
    <name type="scientific">Candidatus Nitrospira allomarina</name>
    <dbReference type="NCBI Taxonomy" id="3020900"/>
    <lineage>
        <taxon>Bacteria</taxon>
        <taxon>Pseudomonadati</taxon>
        <taxon>Nitrospirota</taxon>
        <taxon>Nitrospiria</taxon>
        <taxon>Nitrospirales</taxon>
        <taxon>Nitrospiraceae</taxon>
        <taxon>Nitrospira</taxon>
    </lineage>
</organism>
<sequence>MRLKTNQFNILKVLGWLCVTLLISGPIPKAGALPTVDEVLQELHLSDSDGEDIRQGKIVDWSPSEGSDRELALGMAFLVNAKPEDLEKLYQEAIILKEVSVITAHGRLTGEGTMADLAGVKLEPNGEKEAGRYLNVEPGDKLNLDANEMAAFQALKSTHQGEEVPVQEVEDLIRRKLLARYQAYRTKGLSGIAPYERGDGNQRNAGDELLLSTKELTGVAKYLPAFHQFLLTYPQGLDKDEAKNLEEFFYWLNIDVFGRPTYVLVQRMLYHVDEAAFAVERQYYASHDYNSMLQGIAALPTKDGTFLFYIGRVSTDQVGGFGSSAKHPISRAITAPYIKDMFRELQTKVGKQ</sequence>
<accession>A0AA96JW55</accession>
<reference evidence="1 2" key="1">
    <citation type="submission" date="2023-01" db="EMBL/GenBank/DDBJ databases">
        <title>Cultivation and genomic characterization of new, ubiquitous marine nitrite-oxidizing bacteria from the Nitrospirales.</title>
        <authorList>
            <person name="Mueller A.J."/>
            <person name="Daebeler A."/>
            <person name="Herbold C.W."/>
            <person name="Kirkegaard R.H."/>
            <person name="Daims H."/>
        </authorList>
    </citation>
    <scope>NUCLEOTIDE SEQUENCE [LARGE SCALE GENOMIC DNA]</scope>
    <source>
        <strain evidence="1 2">VA</strain>
    </source>
</reference>
<dbReference type="RefSeq" id="WP_312642097.1">
    <property type="nucleotide sequence ID" value="NZ_CP116967.1"/>
</dbReference>
<keyword evidence="2" id="KW-1185">Reference proteome</keyword>
<proteinExistence type="predicted"/>
<dbReference type="EMBL" id="CP116967">
    <property type="protein sequence ID" value="WNM57526.1"/>
    <property type="molecule type" value="Genomic_DNA"/>
</dbReference>
<dbReference type="Proteomes" id="UP001302719">
    <property type="component" value="Chromosome"/>
</dbReference>
<dbReference type="KEGG" id="nall:PP769_16375"/>
<dbReference type="AlphaFoldDB" id="A0AA96JW55"/>
<protein>
    <submittedName>
        <fullName evidence="1">Uncharacterized protein</fullName>
    </submittedName>
</protein>
<evidence type="ECO:0000313" key="1">
    <source>
        <dbReference type="EMBL" id="WNM57526.1"/>
    </source>
</evidence>
<gene>
    <name evidence="1" type="ORF">PP769_16375</name>
</gene>
<evidence type="ECO:0000313" key="2">
    <source>
        <dbReference type="Proteomes" id="UP001302719"/>
    </source>
</evidence>